<dbReference type="InterPro" id="IPR001607">
    <property type="entry name" value="Znf_UBP"/>
</dbReference>
<dbReference type="PROSITE" id="PS50271">
    <property type="entry name" value="ZF_UBP"/>
    <property type="match status" value="1"/>
</dbReference>
<dbReference type="Gene3D" id="3.30.40.10">
    <property type="entry name" value="Zinc/RING finger domain, C3HC4 (zinc finger)"/>
    <property type="match status" value="1"/>
</dbReference>
<gene>
    <name evidence="2" type="ORF">FHX71_000546</name>
</gene>
<evidence type="ECO:0000259" key="1">
    <source>
        <dbReference type="PROSITE" id="PS50271"/>
    </source>
</evidence>
<dbReference type="RefSeq" id="WP_182614309.1">
    <property type="nucleotide sequence ID" value="NZ_BAAATF010000002.1"/>
</dbReference>
<comment type="caution">
    <text evidence="2">The sequence shown here is derived from an EMBL/GenBank/DDBJ whole genome shotgun (WGS) entry which is preliminary data.</text>
</comment>
<sequence length="96" mass="10434">MTDECTHLDQVAVLEPENREGCPECLALGGTWVHLRSCLVCGQVGCCDSSPAKHATAHFKESGHPLMRSVEPGEGWGYCYTDDAMISSTTLGTRKY</sequence>
<proteinExistence type="predicted"/>
<reference evidence="2 3" key="1">
    <citation type="submission" date="2020-07" db="EMBL/GenBank/DDBJ databases">
        <title>Sequencing the genomes of 1000 actinobacteria strains.</title>
        <authorList>
            <person name="Klenk H.-P."/>
        </authorList>
    </citation>
    <scope>NUCLEOTIDE SEQUENCE [LARGE SCALE GENOMIC DNA]</scope>
    <source>
        <strain evidence="2 3">DSM 44121</strain>
    </source>
</reference>
<name>A0A7W3J5L1_9MICO</name>
<evidence type="ECO:0000313" key="2">
    <source>
        <dbReference type="EMBL" id="MBA8806604.1"/>
    </source>
</evidence>
<dbReference type="Pfam" id="PF02148">
    <property type="entry name" value="zf-UBP"/>
    <property type="match status" value="1"/>
</dbReference>
<accession>A0A7W3J5L1</accession>
<dbReference type="Proteomes" id="UP000540568">
    <property type="component" value="Unassembled WGS sequence"/>
</dbReference>
<feature type="domain" description="UBP-type" evidence="1">
    <location>
        <begin position="3"/>
        <end position="96"/>
    </location>
</feature>
<dbReference type="SUPFAM" id="SSF57850">
    <property type="entry name" value="RING/U-box"/>
    <property type="match status" value="1"/>
</dbReference>
<dbReference type="GO" id="GO:0008270">
    <property type="term" value="F:zinc ion binding"/>
    <property type="evidence" value="ECO:0007669"/>
    <property type="project" value="InterPro"/>
</dbReference>
<organism evidence="2 3">
    <name type="scientific">Promicromonospora sukumoe</name>
    <dbReference type="NCBI Taxonomy" id="88382"/>
    <lineage>
        <taxon>Bacteria</taxon>
        <taxon>Bacillati</taxon>
        <taxon>Actinomycetota</taxon>
        <taxon>Actinomycetes</taxon>
        <taxon>Micrococcales</taxon>
        <taxon>Promicromonosporaceae</taxon>
        <taxon>Promicromonospora</taxon>
    </lineage>
</organism>
<protein>
    <submittedName>
        <fullName evidence="2">Putative UBP type Zn finger protein</fullName>
    </submittedName>
</protein>
<evidence type="ECO:0000313" key="3">
    <source>
        <dbReference type="Proteomes" id="UP000540568"/>
    </source>
</evidence>
<dbReference type="InterPro" id="IPR013083">
    <property type="entry name" value="Znf_RING/FYVE/PHD"/>
</dbReference>
<dbReference type="EMBL" id="JACGWV010000001">
    <property type="protein sequence ID" value="MBA8806604.1"/>
    <property type="molecule type" value="Genomic_DNA"/>
</dbReference>
<keyword evidence="3" id="KW-1185">Reference proteome</keyword>
<dbReference type="AlphaFoldDB" id="A0A7W3J5L1"/>